<dbReference type="GO" id="GO:0005737">
    <property type="term" value="C:cytoplasm"/>
    <property type="evidence" value="ECO:0007669"/>
    <property type="project" value="UniProtKB-SubCell"/>
</dbReference>
<evidence type="ECO:0000256" key="9">
    <source>
        <dbReference type="ARBA" id="ARBA00022741"/>
    </source>
</evidence>
<dbReference type="EC" id="2.7.7.87" evidence="3"/>
<dbReference type="PANTHER" id="PTHR17490:SF16">
    <property type="entry name" value="THREONYLCARBAMOYL-AMP SYNTHASE"/>
    <property type="match status" value="1"/>
</dbReference>
<evidence type="ECO:0000256" key="1">
    <source>
        <dbReference type="ARBA" id="ARBA00004496"/>
    </source>
</evidence>
<comment type="catalytic activity">
    <reaction evidence="12">
        <text>L-threonine + hydrogencarbonate + ATP = L-threonylcarbamoyladenylate + diphosphate + H2O</text>
        <dbReference type="Rhea" id="RHEA:36407"/>
        <dbReference type="ChEBI" id="CHEBI:15377"/>
        <dbReference type="ChEBI" id="CHEBI:17544"/>
        <dbReference type="ChEBI" id="CHEBI:30616"/>
        <dbReference type="ChEBI" id="CHEBI:33019"/>
        <dbReference type="ChEBI" id="CHEBI:57926"/>
        <dbReference type="ChEBI" id="CHEBI:73682"/>
        <dbReference type="EC" id="2.7.7.87"/>
    </reaction>
</comment>
<evidence type="ECO:0000256" key="12">
    <source>
        <dbReference type="ARBA" id="ARBA00048366"/>
    </source>
</evidence>
<keyword evidence="7" id="KW-0819">tRNA processing</keyword>
<evidence type="ECO:0000256" key="6">
    <source>
        <dbReference type="ARBA" id="ARBA00022679"/>
    </source>
</evidence>
<sequence>MDNSNISFAPMQTSTSTTLTMKKTAVGIAAPGKRIVRRTHSPKNTPNTPLTSPTNVGKKRSMKHQPICSNAAVNSKELANLTRLIPPTLQGVQKAANVLQNGGLLAFPSETVYLVGCDARKEGSVESLLKKLDRLKSSESSQSWRSPRYTIHVPSVDEARCHFSFPPTRKYAYRKPLKMRNGNTPNSFTQSSSSSERNDSTDSSSSTNSLASSYCSNTPDSPVSRSSSTSPDPTNEYKLVYCKLSESREVFERLAEAFWPGALTIIAKSTWKSVGQYHKYLFAEGDKKMKSAADDVQQSYYIGVRCPSHPLAQRILKEAGVPVFVSSAYQREKGTAMTQASNVFQEYSVPSSEEASIEDDEQEFSDTEVLSVVNGEDKREIFVVPTCEVGKEATIVRIDEARAHVVILCAGGGPSKEQIKRALYRLPVCAGDVPTSHLITTALLRKKWKVVETLEVISEDEQNLNTTVDVCSAKRQKVDK</sequence>
<evidence type="ECO:0000256" key="3">
    <source>
        <dbReference type="ARBA" id="ARBA00012584"/>
    </source>
</evidence>
<dbReference type="GO" id="GO:0003725">
    <property type="term" value="F:double-stranded RNA binding"/>
    <property type="evidence" value="ECO:0007669"/>
    <property type="project" value="InterPro"/>
</dbReference>
<dbReference type="AlphaFoldDB" id="A0A7S2PRL7"/>
<dbReference type="EMBL" id="HBGY01034162">
    <property type="protein sequence ID" value="CAD9615558.1"/>
    <property type="molecule type" value="Transcribed_RNA"/>
</dbReference>
<comment type="similarity">
    <text evidence="2">Belongs to the SUA5 family.</text>
</comment>
<dbReference type="InterPro" id="IPR050156">
    <property type="entry name" value="TC-AMP_synthase_SUA5"/>
</dbReference>
<evidence type="ECO:0000256" key="10">
    <source>
        <dbReference type="ARBA" id="ARBA00022840"/>
    </source>
</evidence>
<keyword evidence="10" id="KW-0067">ATP-binding</keyword>
<comment type="subcellular location">
    <subcellularLocation>
        <location evidence="1">Cytoplasm</location>
    </subcellularLocation>
</comment>
<dbReference type="InterPro" id="IPR017945">
    <property type="entry name" value="DHBP_synth_RibB-like_a/b_dom"/>
</dbReference>
<feature type="domain" description="YrdC-like" evidence="14">
    <location>
        <begin position="89"/>
        <end position="413"/>
    </location>
</feature>
<dbReference type="Gene3D" id="3.90.870.10">
    <property type="entry name" value="DHBP synthase"/>
    <property type="match status" value="2"/>
</dbReference>
<feature type="compositionally biased region" description="Low complexity" evidence="13">
    <location>
        <begin position="42"/>
        <end position="55"/>
    </location>
</feature>
<feature type="compositionally biased region" description="Low complexity" evidence="13">
    <location>
        <begin position="191"/>
        <end position="233"/>
    </location>
</feature>
<reference evidence="15" key="1">
    <citation type="submission" date="2021-01" db="EMBL/GenBank/DDBJ databases">
        <authorList>
            <person name="Corre E."/>
            <person name="Pelletier E."/>
            <person name="Niang G."/>
            <person name="Scheremetjew M."/>
            <person name="Finn R."/>
            <person name="Kale V."/>
            <person name="Holt S."/>
            <person name="Cochrane G."/>
            <person name="Meng A."/>
            <person name="Brown T."/>
            <person name="Cohen L."/>
        </authorList>
    </citation>
    <scope>NUCLEOTIDE SEQUENCE</scope>
    <source>
        <strain evidence="15">B650</strain>
    </source>
</reference>
<dbReference type="PANTHER" id="PTHR17490">
    <property type="entry name" value="SUA5"/>
    <property type="match status" value="1"/>
</dbReference>
<keyword evidence="8" id="KW-0548">Nucleotidyltransferase</keyword>
<evidence type="ECO:0000256" key="5">
    <source>
        <dbReference type="ARBA" id="ARBA00022490"/>
    </source>
</evidence>
<name>A0A7S2PRL7_9STRA</name>
<evidence type="ECO:0000256" key="7">
    <source>
        <dbReference type="ARBA" id="ARBA00022694"/>
    </source>
</evidence>
<accession>A0A7S2PRL7</accession>
<dbReference type="InterPro" id="IPR006070">
    <property type="entry name" value="Sua5-like_dom"/>
</dbReference>
<keyword evidence="6" id="KW-0808">Transferase</keyword>
<gene>
    <name evidence="15" type="ORF">LDAN0321_LOCUS21478</name>
</gene>
<evidence type="ECO:0000256" key="11">
    <source>
        <dbReference type="ARBA" id="ARBA00029774"/>
    </source>
</evidence>
<evidence type="ECO:0000256" key="4">
    <source>
        <dbReference type="ARBA" id="ARBA00015492"/>
    </source>
</evidence>
<evidence type="ECO:0000256" key="8">
    <source>
        <dbReference type="ARBA" id="ARBA00022695"/>
    </source>
</evidence>
<keyword evidence="5" id="KW-0963">Cytoplasm</keyword>
<dbReference type="GO" id="GO:0006450">
    <property type="term" value="P:regulation of translational fidelity"/>
    <property type="evidence" value="ECO:0007669"/>
    <property type="project" value="TreeGrafter"/>
</dbReference>
<dbReference type="GO" id="GO:0061710">
    <property type="term" value="F:L-threonylcarbamoyladenylate synthase"/>
    <property type="evidence" value="ECO:0007669"/>
    <property type="project" value="UniProtKB-EC"/>
</dbReference>
<proteinExistence type="inferred from homology"/>
<feature type="region of interest" description="Disordered" evidence="13">
    <location>
        <begin position="38"/>
        <end position="63"/>
    </location>
</feature>
<dbReference type="Pfam" id="PF01300">
    <property type="entry name" value="Sua5_yciO_yrdC"/>
    <property type="match status" value="1"/>
</dbReference>
<feature type="region of interest" description="Disordered" evidence="13">
    <location>
        <begin position="174"/>
        <end position="233"/>
    </location>
</feature>
<protein>
    <recommendedName>
        <fullName evidence="4">Threonylcarbamoyl-AMP synthase</fullName>
        <ecNumber evidence="3">2.7.7.87</ecNumber>
    </recommendedName>
    <alternativeName>
        <fullName evidence="11">L-threonylcarbamoyladenylate synthase</fullName>
    </alternativeName>
</protein>
<dbReference type="GO" id="GO:0000049">
    <property type="term" value="F:tRNA binding"/>
    <property type="evidence" value="ECO:0007669"/>
    <property type="project" value="TreeGrafter"/>
</dbReference>
<dbReference type="PROSITE" id="PS51163">
    <property type="entry name" value="YRDC"/>
    <property type="match status" value="1"/>
</dbReference>
<dbReference type="GO" id="GO:0005524">
    <property type="term" value="F:ATP binding"/>
    <property type="evidence" value="ECO:0007669"/>
    <property type="project" value="UniProtKB-KW"/>
</dbReference>
<organism evidence="15">
    <name type="scientific">Leptocylindrus danicus</name>
    <dbReference type="NCBI Taxonomy" id="163516"/>
    <lineage>
        <taxon>Eukaryota</taxon>
        <taxon>Sar</taxon>
        <taxon>Stramenopiles</taxon>
        <taxon>Ochrophyta</taxon>
        <taxon>Bacillariophyta</taxon>
        <taxon>Coscinodiscophyceae</taxon>
        <taxon>Chaetocerotophycidae</taxon>
        <taxon>Leptocylindrales</taxon>
        <taxon>Leptocylindraceae</taxon>
        <taxon>Leptocylindrus</taxon>
    </lineage>
</organism>
<dbReference type="SUPFAM" id="SSF55821">
    <property type="entry name" value="YrdC/RibB"/>
    <property type="match status" value="2"/>
</dbReference>
<evidence type="ECO:0000259" key="14">
    <source>
        <dbReference type="PROSITE" id="PS51163"/>
    </source>
</evidence>
<evidence type="ECO:0000313" key="15">
    <source>
        <dbReference type="EMBL" id="CAD9615558.1"/>
    </source>
</evidence>
<keyword evidence="9" id="KW-0547">Nucleotide-binding</keyword>
<evidence type="ECO:0000256" key="13">
    <source>
        <dbReference type="SAM" id="MobiDB-lite"/>
    </source>
</evidence>
<evidence type="ECO:0000256" key="2">
    <source>
        <dbReference type="ARBA" id="ARBA00007663"/>
    </source>
</evidence>
<feature type="compositionally biased region" description="Polar residues" evidence="13">
    <location>
        <begin position="181"/>
        <end position="190"/>
    </location>
</feature>
<dbReference type="GO" id="GO:0008033">
    <property type="term" value="P:tRNA processing"/>
    <property type="evidence" value="ECO:0007669"/>
    <property type="project" value="UniProtKB-KW"/>
</dbReference>